<name>A0A8X8LDC5_9BACT</name>
<organism evidence="2 3">
    <name type="scientific">Hydrobacter penzbergensis</name>
    <dbReference type="NCBI Taxonomy" id="1235997"/>
    <lineage>
        <taxon>Bacteria</taxon>
        <taxon>Pseudomonadati</taxon>
        <taxon>Bacteroidota</taxon>
        <taxon>Chitinophagia</taxon>
        <taxon>Chitinophagales</taxon>
        <taxon>Chitinophagaceae</taxon>
        <taxon>Hydrobacter</taxon>
    </lineage>
</organism>
<dbReference type="AlphaFoldDB" id="A0A8X8LDC5"/>
<dbReference type="Proteomes" id="UP000198711">
    <property type="component" value="Unassembled WGS sequence"/>
</dbReference>
<keyword evidence="3" id="KW-1185">Reference proteome</keyword>
<keyword evidence="1" id="KW-0472">Membrane</keyword>
<keyword evidence="1" id="KW-1133">Transmembrane helix</keyword>
<gene>
    <name evidence="2" type="ORF">SAMN05444410_105203</name>
</gene>
<evidence type="ECO:0000313" key="3">
    <source>
        <dbReference type="Proteomes" id="UP000198711"/>
    </source>
</evidence>
<accession>A0A8X8LDC5</accession>
<proteinExistence type="predicted"/>
<protein>
    <submittedName>
        <fullName evidence="2">Uncharacterized protein</fullName>
    </submittedName>
</protein>
<reference evidence="2 3" key="1">
    <citation type="submission" date="2016-10" db="EMBL/GenBank/DDBJ databases">
        <authorList>
            <person name="Varghese N."/>
            <person name="Submissions S."/>
        </authorList>
    </citation>
    <scope>NUCLEOTIDE SEQUENCE [LARGE SCALE GENOMIC DNA]</scope>
    <source>
        <strain evidence="2 3">DSM 25353</strain>
    </source>
</reference>
<evidence type="ECO:0000313" key="2">
    <source>
        <dbReference type="EMBL" id="SDW76515.1"/>
    </source>
</evidence>
<dbReference type="RefSeq" id="WP_257574806.1">
    <property type="nucleotide sequence ID" value="NZ_FNNO01000005.1"/>
</dbReference>
<evidence type="ECO:0000256" key="1">
    <source>
        <dbReference type="SAM" id="Phobius"/>
    </source>
</evidence>
<comment type="caution">
    <text evidence="2">The sequence shown here is derived from an EMBL/GenBank/DDBJ whole genome shotgun (WGS) entry which is preliminary data.</text>
</comment>
<keyword evidence="1" id="KW-0812">Transmembrane</keyword>
<dbReference type="EMBL" id="FNNO01000005">
    <property type="protein sequence ID" value="SDW76515.1"/>
    <property type="molecule type" value="Genomic_DNA"/>
</dbReference>
<feature type="transmembrane region" description="Helical" evidence="1">
    <location>
        <begin position="12"/>
        <end position="31"/>
    </location>
</feature>
<sequence>MSVSILYIDPGSGSLLFQLLVSGLLTVLVFFKKGVHFLKTIFSLKKARPALKEEEEGG</sequence>